<dbReference type="EMBL" id="JAVDDT010000006">
    <property type="protein sequence ID" value="MDQ2070240.1"/>
    <property type="molecule type" value="Genomic_DNA"/>
</dbReference>
<keyword evidence="3" id="KW-0645">Protease</keyword>
<evidence type="ECO:0000313" key="10">
    <source>
        <dbReference type="EMBL" id="MDQ2070240.1"/>
    </source>
</evidence>
<dbReference type="Proteomes" id="UP001239019">
    <property type="component" value="Unassembled WGS sequence"/>
</dbReference>
<name>A0ABU0W9X9_9GAMM</name>
<sequence length="681" mass="77617">MKRHLMVLLAVSLPLAACDQDGSRDGEGEQTVERGLGVDLDNMDPSVRPQDDFFRFVNGRWLAETEIPSDRARYGAFDQLSEQAERDLRVLVEEVSEEENVEDGSAAQMIRDFYRSYMDEERLESLGMTPIEGLLGDIAAIEDHEALRELMAELPFRGVGNPFSFFVRQDAQNSDRYISYLNQSGLGLPDRDYYFDDGNAEIRDAYVAHVTEMLALAGHDEPAVAAANIMRLETRLAEHHWTRVQNRDPVATYNLKSLDDLLELAPAFDWSAFIADLGVDAAEGVVVRQPDYLTAVAEIIRDTDIDIWRDYFQWRALSSYASLLSSDFSDASFDFRGRVLQGTEEQRPRWERAISGLNSTLGFQLGKLYVERHYDDQASARMAELVDNLMVAFEETLRDTPWMSPETRDEALDKLANFNTKIGYPDTWRDYDGLEIRAGELVGNYKRSRAFEYQRMLNRLGQEVDRDEWFMTPQTVNAYYSPSMTEIVFPAAILQPPFFDVNADDAVNYGAIGAVIGHEISHGFDDSGRRVDGDGNLRDWWSEDSEAEFQRRAQVLVEQFSAEEPIEGLNINGQATLGENIADHGGLRVAWRAYQLSLEGQEAPVIEGFTGEQRFFLGWGQIWRILFREEALRQHLQTRPHSPGEFRVNTTLRNIPGFYEAFDVQPGDAMYLPKDERADIW</sequence>
<dbReference type="SUPFAM" id="SSF55486">
    <property type="entry name" value="Metalloproteases ('zincins'), catalytic domain"/>
    <property type="match status" value="1"/>
</dbReference>
<dbReference type="RefSeq" id="WP_306728734.1">
    <property type="nucleotide sequence ID" value="NZ_JAVDDT010000006.1"/>
</dbReference>
<dbReference type="Pfam" id="PF01431">
    <property type="entry name" value="Peptidase_M13"/>
    <property type="match status" value="1"/>
</dbReference>
<dbReference type="Pfam" id="PF05649">
    <property type="entry name" value="Peptidase_M13_N"/>
    <property type="match status" value="1"/>
</dbReference>
<feature type="domain" description="Peptidase M13 N-terminal" evidence="9">
    <location>
        <begin position="49"/>
        <end position="425"/>
    </location>
</feature>
<comment type="caution">
    <text evidence="10">The sequence shown here is derived from an EMBL/GenBank/DDBJ whole genome shotgun (WGS) entry which is preliminary data.</text>
</comment>
<reference evidence="10 11" key="1">
    <citation type="submission" date="2023-08" db="EMBL/GenBank/DDBJ databases">
        <title>Whole-genome sequencing of halo(alkali)philic microorganisms from hypersaline lakes.</title>
        <authorList>
            <person name="Sorokin D.Y."/>
            <person name="Abbas B."/>
            <person name="Merkel A.Y."/>
        </authorList>
    </citation>
    <scope>NUCLEOTIDE SEQUENCE [LARGE SCALE GENOMIC DNA]</scope>
    <source>
        <strain evidence="10 11">AB-CW4</strain>
    </source>
</reference>
<keyword evidence="11" id="KW-1185">Reference proteome</keyword>
<keyword evidence="6" id="KW-0862">Zinc</keyword>
<comment type="cofactor">
    <cofactor evidence="1">
        <name>Zn(2+)</name>
        <dbReference type="ChEBI" id="CHEBI:29105"/>
    </cofactor>
</comment>
<dbReference type="InterPro" id="IPR008753">
    <property type="entry name" value="Peptidase_M13_N"/>
</dbReference>
<comment type="similarity">
    <text evidence="2">Belongs to the peptidase M13 family.</text>
</comment>
<dbReference type="EC" id="3.4.24.-" evidence="10"/>
<dbReference type="PRINTS" id="PR00786">
    <property type="entry name" value="NEPRILYSIN"/>
</dbReference>
<protein>
    <submittedName>
        <fullName evidence="10">M13 family metallopeptidase</fullName>
        <ecNumber evidence="10">3.4.24.-</ecNumber>
    </submittedName>
</protein>
<evidence type="ECO:0000256" key="6">
    <source>
        <dbReference type="ARBA" id="ARBA00022833"/>
    </source>
</evidence>
<dbReference type="InterPro" id="IPR042089">
    <property type="entry name" value="Peptidase_M13_dom_2"/>
</dbReference>
<evidence type="ECO:0000259" key="8">
    <source>
        <dbReference type="Pfam" id="PF01431"/>
    </source>
</evidence>
<evidence type="ECO:0000256" key="7">
    <source>
        <dbReference type="ARBA" id="ARBA00023049"/>
    </source>
</evidence>
<dbReference type="PANTHER" id="PTHR11733">
    <property type="entry name" value="ZINC METALLOPROTEASE FAMILY M13 NEPRILYSIN-RELATED"/>
    <property type="match status" value="1"/>
</dbReference>
<evidence type="ECO:0000256" key="4">
    <source>
        <dbReference type="ARBA" id="ARBA00022723"/>
    </source>
</evidence>
<dbReference type="GO" id="GO:0016787">
    <property type="term" value="F:hydrolase activity"/>
    <property type="evidence" value="ECO:0007669"/>
    <property type="project" value="UniProtKB-KW"/>
</dbReference>
<evidence type="ECO:0000259" key="9">
    <source>
        <dbReference type="Pfam" id="PF05649"/>
    </source>
</evidence>
<keyword evidence="7" id="KW-0482">Metalloprotease</keyword>
<dbReference type="PANTHER" id="PTHR11733:SF167">
    <property type="entry name" value="FI17812P1-RELATED"/>
    <property type="match status" value="1"/>
</dbReference>
<dbReference type="InterPro" id="IPR000718">
    <property type="entry name" value="Peptidase_M13"/>
</dbReference>
<evidence type="ECO:0000256" key="2">
    <source>
        <dbReference type="ARBA" id="ARBA00007357"/>
    </source>
</evidence>
<gene>
    <name evidence="10" type="ORF">RBH19_10150</name>
</gene>
<dbReference type="InterPro" id="IPR018497">
    <property type="entry name" value="Peptidase_M13_C"/>
</dbReference>
<feature type="domain" description="Peptidase M13 C-terminal" evidence="8">
    <location>
        <begin position="477"/>
        <end position="675"/>
    </location>
</feature>
<evidence type="ECO:0000256" key="1">
    <source>
        <dbReference type="ARBA" id="ARBA00001947"/>
    </source>
</evidence>
<keyword evidence="4" id="KW-0479">Metal-binding</keyword>
<dbReference type="PROSITE" id="PS51885">
    <property type="entry name" value="NEPRILYSIN"/>
    <property type="match status" value="1"/>
</dbReference>
<proteinExistence type="inferred from homology"/>
<dbReference type="InterPro" id="IPR024079">
    <property type="entry name" value="MetalloPept_cat_dom_sf"/>
</dbReference>
<evidence type="ECO:0000256" key="3">
    <source>
        <dbReference type="ARBA" id="ARBA00022670"/>
    </source>
</evidence>
<keyword evidence="5 10" id="KW-0378">Hydrolase</keyword>
<dbReference type="Gene3D" id="3.40.390.10">
    <property type="entry name" value="Collagenase (Catalytic Domain)"/>
    <property type="match status" value="1"/>
</dbReference>
<evidence type="ECO:0000313" key="11">
    <source>
        <dbReference type="Proteomes" id="UP001239019"/>
    </source>
</evidence>
<organism evidence="10 11">
    <name type="scientific">Natronospira bacteriovora</name>
    <dbReference type="NCBI Taxonomy" id="3069753"/>
    <lineage>
        <taxon>Bacteria</taxon>
        <taxon>Pseudomonadati</taxon>
        <taxon>Pseudomonadota</taxon>
        <taxon>Gammaproteobacteria</taxon>
        <taxon>Natronospirales</taxon>
        <taxon>Natronospiraceae</taxon>
        <taxon>Natronospira</taxon>
    </lineage>
</organism>
<dbReference type="CDD" id="cd08662">
    <property type="entry name" value="M13"/>
    <property type="match status" value="1"/>
</dbReference>
<evidence type="ECO:0000256" key="5">
    <source>
        <dbReference type="ARBA" id="ARBA00022801"/>
    </source>
</evidence>
<dbReference type="Gene3D" id="1.10.1380.10">
    <property type="entry name" value="Neutral endopeptidase , domain2"/>
    <property type="match status" value="1"/>
</dbReference>
<accession>A0ABU0W9X9</accession>